<reference evidence="4 5" key="1">
    <citation type="submission" date="2017-07" db="EMBL/GenBank/DDBJ databases">
        <title>Genome sequence of the Sordaria macrospora wild type strain R19027.</title>
        <authorList>
            <person name="Nowrousian M."/>
            <person name="Teichert I."/>
            <person name="Kueck U."/>
        </authorList>
    </citation>
    <scope>NUCLEOTIDE SEQUENCE [LARGE SCALE GENOMIC DNA]</scope>
    <source>
        <strain evidence="4 5">R19027</strain>
        <tissue evidence="4">Mycelium</tissue>
    </source>
</reference>
<evidence type="ECO:0000256" key="1">
    <source>
        <dbReference type="SAM" id="MobiDB-lite"/>
    </source>
</evidence>
<dbReference type="AlphaFoldDB" id="A0A8S8ZK62"/>
<feature type="signal peptide" evidence="2">
    <location>
        <begin position="1"/>
        <end position="26"/>
    </location>
</feature>
<dbReference type="GO" id="GO:0032040">
    <property type="term" value="C:small-subunit processome"/>
    <property type="evidence" value="ECO:0007669"/>
    <property type="project" value="TreeGrafter"/>
</dbReference>
<keyword evidence="2" id="KW-0732">Signal</keyword>
<dbReference type="PANTHER" id="PTHR10335">
    <property type="entry name" value="RRNA 2-O-METHYLTRANSFERASE FIBRILLARIN"/>
    <property type="match status" value="1"/>
</dbReference>
<evidence type="ECO:0000259" key="3">
    <source>
        <dbReference type="Pfam" id="PF10307"/>
    </source>
</evidence>
<protein>
    <recommendedName>
        <fullName evidence="3">Swiss Army Knife RNA repair protein HAD domain-containing protein</fullName>
    </recommendedName>
</protein>
<dbReference type="GO" id="GO:0031428">
    <property type="term" value="C:box C/D methylation guide snoRNP complex"/>
    <property type="evidence" value="ECO:0007669"/>
    <property type="project" value="TreeGrafter"/>
</dbReference>
<organism evidence="4 5">
    <name type="scientific">Sordaria macrospora</name>
    <dbReference type="NCBI Taxonomy" id="5147"/>
    <lineage>
        <taxon>Eukaryota</taxon>
        <taxon>Fungi</taxon>
        <taxon>Dikarya</taxon>
        <taxon>Ascomycota</taxon>
        <taxon>Pezizomycotina</taxon>
        <taxon>Sordariomycetes</taxon>
        <taxon>Sordariomycetidae</taxon>
        <taxon>Sordariales</taxon>
        <taxon>Sordariaceae</taxon>
        <taxon>Sordaria</taxon>
    </lineage>
</organism>
<dbReference type="GO" id="GO:0000494">
    <property type="term" value="P:box C/D sno(s)RNA 3'-end processing"/>
    <property type="evidence" value="ECO:0007669"/>
    <property type="project" value="TreeGrafter"/>
</dbReference>
<feature type="region of interest" description="Disordered" evidence="1">
    <location>
        <begin position="79"/>
        <end position="107"/>
    </location>
</feature>
<feature type="chain" id="PRO_5035751684" description="Swiss Army Knife RNA repair protein HAD domain-containing protein" evidence="2">
    <location>
        <begin position="27"/>
        <end position="753"/>
    </location>
</feature>
<evidence type="ECO:0000313" key="5">
    <source>
        <dbReference type="Proteomes" id="UP000433876"/>
    </source>
</evidence>
<accession>A0A8S8ZK62</accession>
<feature type="compositionally biased region" description="Gly residues" evidence="1">
    <location>
        <begin position="97"/>
        <end position="106"/>
    </location>
</feature>
<feature type="compositionally biased region" description="Gly residues" evidence="1">
    <location>
        <begin position="551"/>
        <end position="623"/>
    </location>
</feature>
<feature type="domain" description="Swiss Army Knife RNA repair protein HAD" evidence="3">
    <location>
        <begin position="153"/>
        <end position="356"/>
    </location>
</feature>
<feature type="compositionally biased region" description="Gly residues" evidence="1">
    <location>
        <begin position="731"/>
        <end position="746"/>
    </location>
</feature>
<dbReference type="GO" id="GO:0003723">
    <property type="term" value="F:RNA binding"/>
    <property type="evidence" value="ECO:0007669"/>
    <property type="project" value="TreeGrafter"/>
</dbReference>
<gene>
    <name evidence="4" type="ORF">SMACR_03517</name>
</gene>
<evidence type="ECO:0000313" key="4">
    <source>
        <dbReference type="EMBL" id="KAA8629246.1"/>
    </source>
</evidence>
<dbReference type="GO" id="GO:1990259">
    <property type="term" value="F:histone H2AQ104 methyltransferase activity"/>
    <property type="evidence" value="ECO:0007669"/>
    <property type="project" value="TreeGrafter"/>
</dbReference>
<dbReference type="Proteomes" id="UP000433876">
    <property type="component" value="Unassembled WGS sequence"/>
</dbReference>
<comment type="caution">
    <text evidence="4">The sequence shown here is derived from an EMBL/GenBank/DDBJ whole genome shotgun (WGS) entry which is preliminary data.</text>
</comment>
<feature type="region of interest" description="Disordered" evidence="1">
    <location>
        <begin position="517"/>
        <end position="753"/>
    </location>
</feature>
<feature type="compositionally biased region" description="Low complexity" evidence="1">
    <location>
        <begin position="681"/>
        <end position="703"/>
    </location>
</feature>
<sequence length="753" mass="80665">MCSSSSQKCGASVCFLQFMVSATANATSVYRKTATTSVHLLVGFRQLLRMSQPLPPVAPKAMMASSAFSVLNGSAQTPAFPSGIPKGPKASHHSHGKAGGAKGHGGSAAVHGVNAVHTHTAMGRWSILPKEPPKPDTIKAIHVYDFDNTLFKTPLPNPKLWIGPTIGTLSNPDAFVNGGWWHDSRILAATGEGLAKEEPRAWDGWWNEKIVELVELSMKQKDALVVLLTGRAEAGFSSLVRRMLESKGLVFDIVALKPAIGPDNQRFTSTMNFKQAFLEALMETYKHAEEIRIYEDRVKHTQAFRNFLADYNRKQNATPTRGPITGEVVQVADISTFLDPVVEIAEVQQLINEHNSSLGKPRRGHRNDRLMIKKKVFYTGYMVGSADTKRLLSLVQLPTNLSDTELKIHGNYILICVGSASQSILDKVGGLRAKMTWEVTGTACLDNKVWAASVKPVPATAEFYTDNQSPHVVLAIRDRARLQDASRIQNWQKLPADKVLRFETTVDEKILLRIEPEDSHGNYGESRGKKRHHTSHEDDFRSRPSAPGAFSGQGGAYGQGGRNAHHQGGGFRGGGNQGGGSGRFNRGGGGQGQGRNFRGGRGGGPGAKGRGGRGGGGSGGAGGHHYKSLDDLGTKDNSGVSYEDEGNSSHQQQQSRNNTFQPPTAPAAMQQQQGGGGGGFYSNNGNNNNNNTQHPPPYQQQQQYGGGGSGGGSGGWQQQQGYQNQPHQGGRPTGGGGGGMGYGSGGPDINSYY</sequence>
<feature type="compositionally biased region" description="Low complexity" evidence="1">
    <location>
        <begin position="716"/>
        <end position="730"/>
    </location>
</feature>
<dbReference type="Pfam" id="PF10307">
    <property type="entry name" value="HAD_SAK_1"/>
    <property type="match status" value="1"/>
</dbReference>
<dbReference type="InterPro" id="IPR018812">
    <property type="entry name" value="SAK_HAD"/>
</dbReference>
<feature type="compositionally biased region" description="Gly residues" evidence="1">
    <location>
        <begin position="704"/>
        <end position="715"/>
    </location>
</feature>
<feature type="compositionally biased region" description="Low complexity" evidence="1">
    <location>
        <begin position="648"/>
        <end position="658"/>
    </location>
</feature>
<dbReference type="EMBL" id="NMPR01000144">
    <property type="protein sequence ID" value="KAA8629246.1"/>
    <property type="molecule type" value="Genomic_DNA"/>
</dbReference>
<dbReference type="VEuPathDB" id="FungiDB:SMAC_03517"/>
<proteinExistence type="predicted"/>
<dbReference type="GO" id="GO:0008649">
    <property type="term" value="F:rRNA methyltransferase activity"/>
    <property type="evidence" value="ECO:0007669"/>
    <property type="project" value="TreeGrafter"/>
</dbReference>
<name>A0A8S8ZK62_SORMA</name>
<dbReference type="PANTHER" id="PTHR10335:SF23">
    <property type="entry name" value="OB FOLD-CONTAINING PROTEIN, NUCLEIC ACID BINDING"/>
    <property type="match status" value="1"/>
</dbReference>
<evidence type="ECO:0000256" key="2">
    <source>
        <dbReference type="SAM" id="SignalP"/>
    </source>
</evidence>